<evidence type="ECO:0000313" key="2">
    <source>
        <dbReference type="Proteomes" id="UP000003936"/>
    </source>
</evidence>
<sequence>MITHLALEKYLDLLERRALSGATRLKNYIKGYLTYQRDINRLKSHLWLLTEQLAAQRSSLIASFPYRRPERTPHF</sequence>
<keyword evidence="2" id="KW-1185">Reference proteome</keyword>
<gene>
    <name evidence="1" type="ORF">A359_04720</name>
</gene>
<dbReference type="EMBL" id="CP003546">
    <property type="protein sequence ID" value="AFP84865.1"/>
    <property type="molecule type" value="Genomic_DNA"/>
</dbReference>
<proteinExistence type="predicted"/>
<name>J3TXH5_9ENTR</name>
<dbReference type="AlphaFoldDB" id="J3TXH5"/>
<dbReference type="Proteomes" id="UP000003936">
    <property type="component" value="Chromosome"/>
</dbReference>
<evidence type="ECO:0000313" key="1">
    <source>
        <dbReference type="EMBL" id="AFP84865.1"/>
    </source>
</evidence>
<dbReference type="RefSeq" id="WP_014888163.1">
    <property type="nucleotide sequence ID" value="NC_018419.1"/>
</dbReference>
<accession>J3TXH5</accession>
<dbReference type="HOGENOM" id="CLU_2668968_0_0_6"/>
<protein>
    <submittedName>
        <fullName evidence="1">Uncharacterized protein</fullName>
    </submittedName>
</protein>
<organism evidence="1 2">
    <name type="scientific">secondary endosymbiont of Ctenarytaina eucalypti</name>
    <dbReference type="NCBI Taxonomy" id="1199245"/>
    <lineage>
        <taxon>Bacteria</taxon>
        <taxon>Pseudomonadati</taxon>
        <taxon>Pseudomonadota</taxon>
        <taxon>Gammaproteobacteria</taxon>
        <taxon>Enterobacterales</taxon>
        <taxon>Enterobacteriaceae</taxon>
        <taxon>aphid secondary symbionts</taxon>
    </lineage>
</organism>
<dbReference type="KEGG" id="sect:A359_04720"/>
<reference evidence="1 2" key="1">
    <citation type="journal article" date="2012" name="Mol. Biol. Evol.">
        <title>Genome reduction and co-evolution between the primary and secondary bacterial symbionts of psyllids.</title>
        <authorList>
            <person name="Sloan D.B."/>
            <person name="Moran N.A."/>
        </authorList>
    </citation>
    <scope>NUCLEOTIDE SEQUENCE [LARGE SCALE GENOMIC DNA]</scope>
    <source>
        <strain evidence="1">Ceuc_S</strain>
    </source>
</reference>